<dbReference type="NCBIfam" id="TIGR01792">
    <property type="entry name" value="urease_alph"/>
    <property type="match status" value="1"/>
</dbReference>
<evidence type="ECO:0000256" key="5">
    <source>
        <dbReference type="ARBA" id="ARBA00022596"/>
    </source>
</evidence>
<dbReference type="InterPro" id="IPR032466">
    <property type="entry name" value="Metal_Hydrolase"/>
</dbReference>
<dbReference type="SUPFAM" id="SSF51338">
    <property type="entry name" value="Composite domain of metallo-dependent hydrolases"/>
    <property type="match status" value="1"/>
</dbReference>
<feature type="binding site" evidence="13">
    <location>
        <position position="507"/>
    </location>
    <ligand>
        <name>Ni(2+)</name>
        <dbReference type="ChEBI" id="CHEBI:49786"/>
        <label>2</label>
    </ligand>
</feature>
<dbReference type="AlphaFoldDB" id="A0A9P5THT4"/>
<dbReference type="NCBIfam" id="TIGR00192">
    <property type="entry name" value="urease_beta"/>
    <property type="match status" value="1"/>
</dbReference>
<dbReference type="PROSITE" id="PS01120">
    <property type="entry name" value="UREASE_1"/>
    <property type="match status" value="1"/>
</dbReference>
<dbReference type="NCBIfam" id="NF009686">
    <property type="entry name" value="PRK13207.1"/>
    <property type="match status" value="1"/>
</dbReference>
<dbReference type="EC" id="3.5.1.5" evidence="3 11"/>
<comment type="pathway">
    <text evidence="1 11">Nitrogen metabolism; urea degradation; CO(2) and NH(3) from urea (urease route): step 1/1.</text>
</comment>
<comment type="cofactor">
    <cofactor evidence="13">
        <name>Ni cation</name>
        <dbReference type="ChEBI" id="CHEBI:25516"/>
    </cofactor>
    <text evidence="13">Binds 2 nickel ions per subunit.</text>
</comment>
<feature type="binding site" evidence="13">
    <location>
        <position position="397"/>
    </location>
    <ligand>
        <name>Ni(2+)</name>
        <dbReference type="ChEBI" id="CHEBI:49786"/>
        <label>1</label>
    </ligand>
</feature>
<evidence type="ECO:0000256" key="9">
    <source>
        <dbReference type="ARBA" id="ARBA00030395"/>
    </source>
</evidence>
<comment type="subunit">
    <text evidence="2">Homohexamer.</text>
</comment>
<dbReference type="Pfam" id="PF00699">
    <property type="entry name" value="Urease_beta"/>
    <property type="match status" value="1"/>
</dbReference>
<evidence type="ECO:0000256" key="2">
    <source>
        <dbReference type="ARBA" id="ARBA00011643"/>
    </source>
</evidence>
<dbReference type="Proteomes" id="UP000724874">
    <property type="component" value="Unassembled WGS sequence"/>
</dbReference>
<dbReference type="FunFam" id="3.30.280.10:FF:000001">
    <property type="entry name" value="Urease subunit alpha"/>
    <property type="match status" value="1"/>
</dbReference>
<evidence type="ECO:0000256" key="15">
    <source>
        <dbReference type="PROSITE-ProRule" id="PRU00700"/>
    </source>
</evidence>
<evidence type="ECO:0000256" key="13">
    <source>
        <dbReference type="PIRSR" id="PIRSR001222-51"/>
    </source>
</evidence>
<comment type="caution">
    <text evidence="17">The sequence shown here is derived from an EMBL/GenBank/DDBJ whole genome shotgun (WGS) entry which is preliminary data.</text>
</comment>
<dbReference type="InterPro" id="IPR017951">
    <property type="entry name" value="Urease_asu_c"/>
</dbReference>
<dbReference type="PANTHER" id="PTHR33569:SF1">
    <property type="entry name" value="UREASE"/>
    <property type="match status" value="1"/>
</dbReference>
<evidence type="ECO:0000256" key="7">
    <source>
        <dbReference type="ARBA" id="ARBA00022801"/>
    </source>
</evidence>
<dbReference type="InterPro" id="IPR017950">
    <property type="entry name" value="Urease_AS"/>
</dbReference>
<dbReference type="PROSITE" id="PS00145">
    <property type="entry name" value="UREASE_2"/>
    <property type="match status" value="1"/>
</dbReference>
<dbReference type="GO" id="GO:0035550">
    <property type="term" value="C:urease complex"/>
    <property type="evidence" value="ECO:0007669"/>
    <property type="project" value="InterPro"/>
</dbReference>
<dbReference type="Pfam" id="PF00547">
    <property type="entry name" value="Urease_gamma"/>
    <property type="match status" value="1"/>
</dbReference>
<keyword evidence="18" id="KW-1185">Reference proteome</keyword>
<evidence type="ECO:0000256" key="8">
    <source>
        <dbReference type="ARBA" id="ARBA00023026"/>
    </source>
</evidence>
<feature type="binding site" evidence="13">
    <location>
        <position position="533"/>
    </location>
    <ligand>
        <name>Ni(2+)</name>
        <dbReference type="ChEBI" id="CHEBI:49786"/>
        <label>2</label>
    </ligand>
</feature>
<keyword evidence="8" id="KW-0843">Virulence</keyword>
<organism evidence="17 18">
    <name type="scientific">Gymnopilus junonius</name>
    <name type="common">Spectacular rustgill mushroom</name>
    <name type="synonym">Gymnopilus spectabilis subsp. junonius</name>
    <dbReference type="NCBI Taxonomy" id="109634"/>
    <lineage>
        <taxon>Eukaryota</taxon>
        <taxon>Fungi</taxon>
        <taxon>Dikarya</taxon>
        <taxon>Basidiomycota</taxon>
        <taxon>Agaricomycotina</taxon>
        <taxon>Agaricomycetes</taxon>
        <taxon>Agaricomycetidae</taxon>
        <taxon>Agaricales</taxon>
        <taxon>Agaricineae</taxon>
        <taxon>Hymenogastraceae</taxon>
        <taxon>Gymnopilus</taxon>
    </lineage>
</organism>
<evidence type="ECO:0000256" key="10">
    <source>
        <dbReference type="ARBA" id="ARBA00056221"/>
    </source>
</evidence>
<dbReference type="Pfam" id="PF01979">
    <property type="entry name" value="Amidohydro_1"/>
    <property type="match status" value="1"/>
</dbReference>
<dbReference type="OrthoDB" id="1708534at2759"/>
<dbReference type="SUPFAM" id="SSF51556">
    <property type="entry name" value="Metallo-dependent hydrolases"/>
    <property type="match status" value="1"/>
</dbReference>
<dbReference type="GO" id="GO:0016151">
    <property type="term" value="F:nickel cation binding"/>
    <property type="evidence" value="ECO:0007669"/>
    <property type="project" value="InterPro"/>
</dbReference>
<dbReference type="Gene3D" id="2.10.150.10">
    <property type="entry name" value="Urease, beta subunit"/>
    <property type="match status" value="1"/>
</dbReference>
<evidence type="ECO:0000256" key="11">
    <source>
        <dbReference type="PIRNR" id="PIRNR001222"/>
    </source>
</evidence>
<gene>
    <name evidence="17" type="ORF">CPB84DRAFT_1876832</name>
</gene>
<dbReference type="GO" id="GO:0009039">
    <property type="term" value="F:urease activity"/>
    <property type="evidence" value="ECO:0007669"/>
    <property type="project" value="UniProtKB-EC"/>
</dbReference>
<comment type="PTM">
    <text evidence="12">Carbamylation allows a single lysine to coordinate two nickel ions.</text>
</comment>
<sequence length="830" mass="88831">MHLLPAGFLAQKRLARGLKLNQTETVALIASVLQERIRDGAHSVAELMHHGKTLLGRRHVLPSVPGLLHEIQVEGTFPDGVFLVTVHDPICTEDGNLEAALYGSFLPIPPESAFPVVDAAEYASEKQPGAVIAKKERIVINKGRERIKLRVTNNGDRPVQIGSHYHFIETNPLLSFDRLKSYGKRLDIPAGTAVRFEPGDIKTVTLVSIAGAQIISGGNKLASGPVSHDSGRRQEILDGLIKRGFGHTPEPGALEVQEDTEIGKEAYISMFGPTTGDRVRLGDTSLWVEVEHDETVYGDEAKFGGGKSIREGMGQATNRSSEETLDLVITNALIIDWSGIYKADIGVKNGLIAGIGKAGNPDIMANVHPSLIIGSSTEVIAGEKLLVTAGALDVHVHYICPQQVEEALAAGTTTMIGGGTGPSAGTNATTCTSSKFYIEHMLKATDGLAVNFGFTGKGNDAGPKALEEVVQAGACGLKLHEDWGSTPAAIENCLDVGDKYDVQVNIHTDTLNESGFVESTIAAFGNRTIHTYHTEGAGGGHAPDIIVVCGLPNVLPSSTNPTRPYTNNTLDEHLDMLMVCHHLDRSIPEDLAFAESRIRAETVAAEDVLHDTGAISMISSDSQAMGRVGEVVSRTWRTASKLREFRGPLVELGDAEGRDNGRVKRYVAKYTINPAITHGVSHLVGHVAVGTLADLVLWKPENFGSKPEMVLKSGVIAWAQMGDANASIPSVQPFYSKPMWGAKPGSAALNSVTFVSEISVTSGAVASYGLAKRCEAVRNCRKVGKKDMKWNDKTPKMSVDPENYEVRADGELADIAPAQLLPLTKGYNLF</sequence>
<feature type="binding site" description="via carbamate group" evidence="13">
    <location>
        <position position="478"/>
    </location>
    <ligand>
        <name>Ni(2+)</name>
        <dbReference type="ChEBI" id="CHEBI:49786"/>
        <label>1</label>
    </ligand>
</feature>
<evidence type="ECO:0000256" key="12">
    <source>
        <dbReference type="PIRSR" id="PIRSR001222-50"/>
    </source>
</evidence>
<comment type="function">
    <text evidence="10">Plays a nutritional role via nitrogen acquisition in the environment. Contributes to the central nervous system invasion by enhancing yeast sequestration within microcapillary beds (such as within the brain) during hematogenous spread, thereby facilitating blood-to-brain invasion by C.neoformans. Affects fitness within the mammalian phagosome, promoting non-lytic exocytosis while delaying intracellular replication and thus reducing phagolysosomal membrane damage, events that could facilitate cryptococcal dissemination when transported inside macrophages. Urease activity is also associated with the regulation of key intracellular metabolic pathways, including melanin biosynthesis, polyamine biosynthesis, as well as intracellular levels of proline and reactive oxygen species.</text>
</comment>
<dbReference type="InterPro" id="IPR002026">
    <property type="entry name" value="Urease_gamma/gamma-beta_su"/>
</dbReference>
<evidence type="ECO:0000256" key="6">
    <source>
        <dbReference type="ARBA" id="ARBA00022723"/>
    </source>
</evidence>
<dbReference type="NCBIfam" id="NF009671">
    <property type="entry name" value="PRK13192.1"/>
    <property type="match status" value="1"/>
</dbReference>
<dbReference type="InterPro" id="IPR011612">
    <property type="entry name" value="Urease_alpha_N_dom"/>
</dbReference>
<dbReference type="NCBIfam" id="TIGR00193">
    <property type="entry name" value="urease_gam"/>
    <property type="match status" value="1"/>
</dbReference>
<evidence type="ECO:0000256" key="1">
    <source>
        <dbReference type="ARBA" id="ARBA00004897"/>
    </source>
</evidence>
<dbReference type="NCBIfam" id="NF009682">
    <property type="entry name" value="PRK13203.1"/>
    <property type="match status" value="1"/>
</dbReference>
<comment type="catalytic activity">
    <reaction evidence="11">
        <text>urea + 2 H2O + H(+) = hydrogencarbonate + 2 NH4(+)</text>
        <dbReference type="Rhea" id="RHEA:20557"/>
        <dbReference type="ChEBI" id="CHEBI:15377"/>
        <dbReference type="ChEBI" id="CHEBI:15378"/>
        <dbReference type="ChEBI" id="CHEBI:16199"/>
        <dbReference type="ChEBI" id="CHEBI:17544"/>
        <dbReference type="ChEBI" id="CHEBI:28938"/>
        <dbReference type="EC" id="3.5.1.5"/>
    </reaction>
</comment>
<dbReference type="SUPFAM" id="SSF54111">
    <property type="entry name" value="Urease, gamma-subunit"/>
    <property type="match status" value="1"/>
</dbReference>
<dbReference type="InterPro" id="IPR005848">
    <property type="entry name" value="Urease_asu"/>
</dbReference>
<evidence type="ECO:0000256" key="4">
    <source>
        <dbReference type="ARBA" id="ARBA00013883"/>
    </source>
</evidence>
<feature type="active site" description="Proton donor" evidence="14 15">
    <location>
        <position position="581"/>
    </location>
</feature>
<keyword evidence="7 11" id="KW-0378">Hydrolase</keyword>
<dbReference type="InterPro" id="IPR008221">
    <property type="entry name" value="Urease"/>
</dbReference>
<dbReference type="Gene3D" id="3.20.20.140">
    <property type="entry name" value="Metal-dependent hydrolases"/>
    <property type="match status" value="1"/>
</dbReference>
<dbReference type="PROSITE" id="PS51368">
    <property type="entry name" value="UREASE_3"/>
    <property type="match status" value="1"/>
</dbReference>
<dbReference type="InterPro" id="IPR011059">
    <property type="entry name" value="Metal-dep_hydrolase_composite"/>
</dbReference>
<dbReference type="InterPro" id="IPR006680">
    <property type="entry name" value="Amidohydro-rel"/>
</dbReference>
<dbReference type="PANTHER" id="PTHR33569">
    <property type="entry name" value="UREASE"/>
    <property type="match status" value="1"/>
</dbReference>
<name>A0A9P5THT4_GYMJU</name>
<dbReference type="HAMAP" id="MF_01953">
    <property type="entry name" value="Urease_alpha"/>
    <property type="match status" value="1"/>
</dbReference>
<dbReference type="EMBL" id="JADNYJ010000150">
    <property type="protein sequence ID" value="KAF8879314.1"/>
    <property type="molecule type" value="Genomic_DNA"/>
</dbReference>
<feature type="domain" description="Urease" evidence="16">
    <location>
        <begin position="390"/>
        <end position="830"/>
    </location>
</feature>
<dbReference type="InterPro" id="IPR036463">
    <property type="entry name" value="Urease_gamma_sf"/>
</dbReference>
<dbReference type="GO" id="GO:0043419">
    <property type="term" value="P:urea catabolic process"/>
    <property type="evidence" value="ECO:0007669"/>
    <property type="project" value="InterPro"/>
</dbReference>
<evidence type="ECO:0000259" key="16">
    <source>
        <dbReference type="PROSITE" id="PS51368"/>
    </source>
</evidence>
<dbReference type="Gene3D" id="3.30.280.10">
    <property type="entry name" value="Urease, gamma-like subunit"/>
    <property type="match status" value="1"/>
</dbReference>
<dbReference type="PRINTS" id="PR01752">
    <property type="entry name" value="UREASE"/>
</dbReference>
<dbReference type="Gene3D" id="2.30.40.10">
    <property type="entry name" value="Urease, subunit C, domain 1"/>
    <property type="match status" value="1"/>
</dbReference>
<evidence type="ECO:0000256" key="3">
    <source>
        <dbReference type="ARBA" id="ARBA00012934"/>
    </source>
</evidence>
<dbReference type="Pfam" id="PF00449">
    <property type="entry name" value="Urease_alpha"/>
    <property type="match status" value="1"/>
</dbReference>
<evidence type="ECO:0000256" key="14">
    <source>
        <dbReference type="PIRSR" id="PIRSR611612-52"/>
    </source>
</evidence>
<accession>A0A9P5THT4</accession>
<dbReference type="InterPro" id="IPR002019">
    <property type="entry name" value="Urease_beta-like"/>
</dbReference>
<feature type="binding site" description="via carbamate group" evidence="13">
    <location>
        <position position="478"/>
    </location>
    <ligand>
        <name>Ni(2+)</name>
        <dbReference type="ChEBI" id="CHEBI:49786"/>
        <label>2</label>
    </ligand>
</feature>
<reference evidence="17" key="1">
    <citation type="submission" date="2020-11" db="EMBL/GenBank/DDBJ databases">
        <authorList>
            <consortium name="DOE Joint Genome Institute"/>
            <person name="Ahrendt S."/>
            <person name="Riley R."/>
            <person name="Andreopoulos W."/>
            <person name="LaButti K."/>
            <person name="Pangilinan J."/>
            <person name="Ruiz-duenas F.J."/>
            <person name="Barrasa J.M."/>
            <person name="Sanchez-Garcia M."/>
            <person name="Camarero S."/>
            <person name="Miyauchi S."/>
            <person name="Serrano A."/>
            <person name="Linde D."/>
            <person name="Babiker R."/>
            <person name="Drula E."/>
            <person name="Ayuso-Fernandez I."/>
            <person name="Pacheco R."/>
            <person name="Padilla G."/>
            <person name="Ferreira P."/>
            <person name="Barriuso J."/>
            <person name="Kellner H."/>
            <person name="Castanera R."/>
            <person name="Alfaro M."/>
            <person name="Ramirez L."/>
            <person name="Pisabarro A.G."/>
            <person name="Kuo A."/>
            <person name="Tritt A."/>
            <person name="Lipzen A."/>
            <person name="He G."/>
            <person name="Yan M."/>
            <person name="Ng V."/>
            <person name="Cullen D."/>
            <person name="Martin F."/>
            <person name="Rosso M.-N."/>
            <person name="Henrissat B."/>
            <person name="Hibbett D."/>
            <person name="Martinez A.T."/>
            <person name="Grigoriev I.V."/>
        </authorList>
    </citation>
    <scope>NUCLEOTIDE SEQUENCE</scope>
    <source>
        <strain evidence="17">AH 44721</strain>
    </source>
</reference>
<dbReference type="CDD" id="cd00407">
    <property type="entry name" value="Urease_beta"/>
    <property type="match status" value="1"/>
</dbReference>
<keyword evidence="5 11" id="KW-0533">Nickel</keyword>
<feature type="binding site" evidence="15">
    <location>
        <position position="480"/>
    </location>
    <ligand>
        <name>substrate</name>
    </ligand>
</feature>
<dbReference type="CDD" id="cd00390">
    <property type="entry name" value="Urease_gamma"/>
    <property type="match status" value="1"/>
</dbReference>
<proteinExistence type="inferred from homology"/>
<dbReference type="CDD" id="cd00375">
    <property type="entry name" value="Urease_alpha"/>
    <property type="match status" value="1"/>
</dbReference>
<evidence type="ECO:0000313" key="18">
    <source>
        <dbReference type="Proteomes" id="UP000724874"/>
    </source>
</evidence>
<evidence type="ECO:0000313" key="17">
    <source>
        <dbReference type="EMBL" id="KAF8879314.1"/>
    </source>
</evidence>
<feature type="binding site" evidence="13">
    <location>
        <position position="621"/>
    </location>
    <ligand>
        <name>Ni(2+)</name>
        <dbReference type="ChEBI" id="CHEBI:49786"/>
        <label>1</label>
    </ligand>
</feature>
<keyword evidence="6 11" id="KW-0479">Metal-binding</keyword>
<feature type="modified residue" description="N6-carboxylysine" evidence="12">
    <location>
        <position position="478"/>
    </location>
</feature>
<protein>
    <recommendedName>
        <fullName evidence="4 11">Urease</fullName>
        <ecNumber evidence="3 11">3.5.1.5</ecNumber>
    </recommendedName>
    <alternativeName>
        <fullName evidence="9 11">Urea amidohydrolase</fullName>
    </alternativeName>
</protein>
<feature type="binding site" evidence="13">
    <location>
        <position position="395"/>
    </location>
    <ligand>
        <name>Ni(2+)</name>
        <dbReference type="ChEBI" id="CHEBI:49786"/>
        <label>1</label>
    </ligand>
</feature>
<dbReference type="InterPro" id="IPR036461">
    <property type="entry name" value="Urease_betasu_sf"/>
</dbReference>
<dbReference type="SUPFAM" id="SSF51278">
    <property type="entry name" value="Urease, beta-subunit"/>
    <property type="match status" value="1"/>
</dbReference>
<dbReference type="InterPro" id="IPR050069">
    <property type="entry name" value="Urease_subunit"/>
</dbReference>
<dbReference type="InterPro" id="IPR029754">
    <property type="entry name" value="Urease_Ni-bd"/>
</dbReference>
<dbReference type="PIRSF" id="PIRSF001222">
    <property type="entry name" value="Urease"/>
    <property type="match status" value="1"/>
</dbReference>